<name>A0AAW1L717_POPJA</name>
<dbReference type="InterPro" id="IPR001680">
    <property type="entry name" value="WD40_rpt"/>
</dbReference>
<dbReference type="GO" id="GO:0004674">
    <property type="term" value="F:protein serine/threonine kinase activity"/>
    <property type="evidence" value="ECO:0007669"/>
    <property type="project" value="UniProtKB-KW"/>
</dbReference>
<dbReference type="CDD" id="cd13980">
    <property type="entry name" value="STKc_Vps15"/>
    <property type="match status" value="1"/>
</dbReference>
<dbReference type="PANTHER" id="PTHR17583:SF0">
    <property type="entry name" value="PHOSPHOINOSITIDE 3-KINASE REGULATORY SUBUNIT 4"/>
    <property type="match status" value="1"/>
</dbReference>
<evidence type="ECO:0000313" key="14">
    <source>
        <dbReference type="Proteomes" id="UP001458880"/>
    </source>
</evidence>
<dbReference type="InterPro" id="IPR011009">
    <property type="entry name" value="Kinase-like_dom_sf"/>
</dbReference>
<dbReference type="PROSITE" id="PS00108">
    <property type="entry name" value="PROTEIN_KINASE_ST"/>
    <property type="match status" value="1"/>
</dbReference>
<dbReference type="PANTHER" id="PTHR17583">
    <property type="entry name" value="PHOSPHOINOSITIDE 3-KINASE REGULATORY SUBUNIT 4"/>
    <property type="match status" value="1"/>
</dbReference>
<dbReference type="Pfam" id="PF00069">
    <property type="entry name" value="Pkinase"/>
    <property type="match status" value="1"/>
</dbReference>
<dbReference type="FunFam" id="1.10.510.10:FF:000497">
    <property type="entry name" value="Phosphoinositide 3-kinase regulatory subunit"/>
    <property type="match status" value="1"/>
</dbReference>
<feature type="repeat" description="WD" evidence="11">
    <location>
        <begin position="1212"/>
        <end position="1229"/>
    </location>
</feature>
<keyword evidence="14" id="KW-1185">Reference proteome</keyword>
<keyword evidence="6" id="KW-0677">Repeat</keyword>
<dbReference type="Pfam" id="PF00400">
    <property type="entry name" value="WD40"/>
    <property type="match status" value="2"/>
</dbReference>
<dbReference type="GO" id="GO:0045324">
    <property type="term" value="P:late endosome to vacuole transport"/>
    <property type="evidence" value="ECO:0007669"/>
    <property type="project" value="InterPro"/>
</dbReference>
<dbReference type="PROSITE" id="PS50077">
    <property type="entry name" value="HEAT_REPEAT"/>
    <property type="match status" value="1"/>
</dbReference>
<feature type="domain" description="Protein kinase" evidence="12">
    <location>
        <begin position="26"/>
        <end position="311"/>
    </location>
</feature>
<dbReference type="FunFam" id="1.25.10.10:FF:000342">
    <property type="entry name" value="Serine/threonine-protein kinase VPS15"/>
    <property type="match status" value="1"/>
</dbReference>
<dbReference type="GO" id="GO:0071561">
    <property type="term" value="C:nucleus-vacuole junction"/>
    <property type="evidence" value="ECO:0007669"/>
    <property type="project" value="TreeGrafter"/>
</dbReference>
<dbReference type="InterPro" id="IPR021133">
    <property type="entry name" value="HEAT_type_2"/>
</dbReference>
<dbReference type="GO" id="GO:0005770">
    <property type="term" value="C:late endosome"/>
    <property type="evidence" value="ECO:0007669"/>
    <property type="project" value="TreeGrafter"/>
</dbReference>
<dbReference type="InterPro" id="IPR016024">
    <property type="entry name" value="ARM-type_fold"/>
</dbReference>
<dbReference type="PROSITE" id="PS50082">
    <property type="entry name" value="WD_REPEATS_2"/>
    <property type="match status" value="3"/>
</dbReference>
<evidence type="ECO:0000256" key="1">
    <source>
        <dbReference type="ARBA" id="ARBA00004419"/>
    </source>
</evidence>
<dbReference type="SMART" id="SM00320">
    <property type="entry name" value="WD40"/>
    <property type="match status" value="3"/>
</dbReference>
<sequence>MGNQLVGIAPSQIFPVEHYLTDHHELKFDTNLGSTRFLKVARAESQEGLIVVKIFAIHDPSLPLSPYKERLEEIKSKLSTAINCLPFQKIVISEKAGLIMREYVKYSLYDRISTRPFLTNVEKRWITFQVLYALNQCHKVGVCHGDIKLENITVTSWNWVLLVDFASFKPTFLPEDNPADYSYFFDTSRRRVCYTAPERFMKSITLEQNCIFNETQCNSSELTPAMDIFSAGCALLELWNEGHPPFEYSHLLEYRTGEYTPQKHLDKIEDHNLRRLLANMIDRDPSQRQSAETYLSQEKGRLFPNYFYMFLQPYMLGFSASPILSPDEKISRLRNDIESILNIFSPNNSSDKIEEPINKENDLSDDINKQSDGLVIIVSLVTSCIRGLHDCSSKLHSLEILLKLAKQANEETILDRILPYILYLAKDPNSRIKVAAINTITMCLSFVKKVPRSDANIFPEYILPGLAYLASDSSTCVRAAYAKNIATLAEIALRYLEQTQTDWYDKSSHKANTPRINYETELQVLHEMVKQTVSLLLSDQQSLVKQILMESGITKLCVFFGKQKANDILLSHMITFLNDKDDKELRGTFFDCIVGVATYLGWHCSVILTPLLLQGLTDSSEFVTAKAINAMSSLTELGLITKPTLCELIGNCSSLLVHPSLWIRQATAGFVSAAAKSLSILDVQSKLMPILSPYMQYSLIQIDKPELVLESLVSPIPRQVYDNVVRYQEINAFLDNLKKRKSARDIIESGKPIPTFDMYLDITNSLKKLTHRLEEIGMTPTIEDHLIAMDPILRKIHKHKSSIEAKYKSNDGRIEINSSDTNVRNCCYNLEVRSSKNAFLSQTSSDTSSRQSDSGVPLRQIMSKPPSPVSELHTHFGGNDPSTNYSMHERSYIQYRTAHCNAELRKLIVRQQEHYLEAIRSREWAEQAAWQPQLPPPGWRVKGSLVAHLHEHKAPITKLCHLPKTSFFASASIDGFVRIWDCSKMEGKNIANRSKQSYRIPGNISVAGLAVCENAQSLSAAVNDGSILVLRMDPTSSRMTLVQTRQLNVDQDGCAVDVQYLDSGPQSVLVYATLYGTLVGWDMRAPGEAWRLENGLKHGIITSFCLDSHQSWLTLGTNTGHHIAWDLRFQLPIASIVHPSGERIRKVISHPTKHSWILSSIQGNNEISMWNLETGFREKVLWASRAPPLSKIDTTNHSVCAMQGGCIDRNGFLLAGGTDQRIRFWDLENPANSCLAVYAPNDTLVGETLTYHERLIDGTSVLVETVVPSATRSTNKADEIPRAGPEPPPAGHRDCISDIILCKASQCFMVSASRDGVIKVWK</sequence>
<keyword evidence="3" id="KW-0723">Serine/threonine-protein kinase</keyword>
<keyword evidence="4 11" id="KW-0853">WD repeat</keyword>
<dbReference type="InterPro" id="IPR055231">
    <property type="entry name" value="2AA_helical"/>
</dbReference>
<dbReference type="GO" id="GO:0034272">
    <property type="term" value="C:phosphatidylinositol 3-kinase complex, class III, type II"/>
    <property type="evidence" value="ECO:0007669"/>
    <property type="project" value="TreeGrafter"/>
</dbReference>
<dbReference type="GO" id="GO:0034271">
    <property type="term" value="C:phosphatidylinositol 3-kinase complex, class III, type I"/>
    <property type="evidence" value="ECO:0007669"/>
    <property type="project" value="TreeGrafter"/>
</dbReference>
<dbReference type="InterPro" id="IPR045162">
    <property type="entry name" value="Vps15-like"/>
</dbReference>
<keyword evidence="5" id="KW-0808">Transferase</keyword>
<accession>A0AAW1L717</accession>
<evidence type="ECO:0000256" key="5">
    <source>
        <dbReference type="ARBA" id="ARBA00022679"/>
    </source>
</evidence>
<dbReference type="GO" id="GO:0005776">
    <property type="term" value="C:autophagosome"/>
    <property type="evidence" value="ECO:0007669"/>
    <property type="project" value="UniProtKB-SubCell"/>
</dbReference>
<dbReference type="SMART" id="SM00220">
    <property type="entry name" value="S_TKc"/>
    <property type="match status" value="1"/>
</dbReference>
<dbReference type="Gene3D" id="2.130.10.10">
    <property type="entry name" value="YVTN repeat-like/Quinoprotein amine dehydrogenase"/>
    <property type="match status" value="3"/>
</dbReference>
<dbReference type="Gene3D" id="1.10.510.10">
    <property type="entry name" value="Transferase(Phosphotransferase) domain 1"/>
    <property type="match status" value="1"/>
</dbReference>
<dbReference type="InterPro" id="IPR015943">
    <property type="entry name" value="WD40/YVTN_repeat-like_dom_sf"/>
</dbReference>
<dbReference type="SUPFAM" id="SSF56112">
    <property type="entry name" value="Protein kinase-like (PK-like)"/>
    <property type="match status" value="1"/>
</dbReference>
<dbReference type="GO" id="GO:0006623">
    <property type="term" value="P:protein targeting to vacuole"/>
    <property type="evidence" value="ECO:0007669"/>
    <property type="project" value="TreeGrafter"/>
</dbReference>
<protein>
    <recommendedName>
        <fullName evidence="2">non-specific serine/threonine protein kinase</fullName>
        <ecNumber evidence="2">2.7.11.1</ecNumber>
    </recommendedName>
</protein>
<dbReference type="GO" id="GO:0005524">
    <property type="term" value="F:ATP binding"/>
    <property type="evidence" value="ECO:0007669"/>
    <property type="project" value="UniProtKB-KW"/>
</dbReference>
<dbReference type="Proteomes" id="UP001458880">
    <property type="component" value="Unassembled WGS sequence"/>
</dbReference>
<dbReference type="Pfam" id="PF22956">
    <property type="entry name" value="VPS15-like_hel"/>
    <property type="match status" value="1"/>
</dbReference>
<organism evidence="13 14">
    <name type="scientific">Popillia japonica</name>
    <name type="common">Japanese beetle</name>
    <dbReference type="NCBI Taxonomy" id="7064"/>
    <lineage>
        <taxon>Eukaryota</taxon>
        <taxon>Metazoa</taxon>
        <taxon>Ecdysozoa</taxon>
        <taxon>Arthropoda</taxon>
        <taxon>Hexapoda</taxon>
        <taxon>Insecta</taxon>
        <taxon>Pterygota</taxon>
        <taxon>Neoptera</taxon>
        <taxon>Endopterygota</taxon>
        <taxon>Coleoptera</taxon>
        <taxon>Polyphaga</taxon>
        <taxon>Scarabaeiformia</taxon>
        <taxon>Scarabaeidae</taxon>
        <taxon>Rutelinae</taxon>
        <taxon>Popillia</taxon>
    </lineage>
</organism>
<dbReference type="GO" id="GO:0016236">
    <property type="term" value="P:macroautophagy"/>
    <property type="evidence" value="ECO:0007669"/>
    <property type="project" value="InterPro"/>
</dbReference>
<dbReference type="InterPro" id="IPR011989">
    <property type="entry name" value="ARM-like"/>
</dbReference>
<evidence type="ECO:0000256" key="3">
    <source>
        <dbReference type="ARBA" id="ARBA00022527"/>
    </source>
</evidence>
<evidence type="ECO:0000256" key="7">
    <source>
        <dbReference type="ARBA" id="ARBA00022741"/>
    </source>
</evidence>
<dbReference type="EC" id="2.7.11.1" evidence="2"/>
<gene>
    <name evidence="13" type="ORF">QE152_g15761</name>
</gene>
<dbReference type="InterPro" id="IPR000719">
    <property type="entry name" value="Prot_kinase_dom"/>
</dbReference>
<reference evidence="13 14" key="1">
    <citation type="journal article" date="2024" name="BMC Genomics">
        <title>De novo assembly and annotation of Popillia japonica's genome with initial clues to its potential as an invasive pest.</title>
        <authorList>
            <person name="Cucini C."/>
            <person name="Boschi S."/>
            <person name="Funari R."/>
            <person name="Cardaioli E."/>
            <person name="Iannotti N."/>
            <person name="Marturano G."/>
            <person name="Paoli F."/>
            <person name="Bruttini M."/>
            <person name="Carapelli A."/>
            <person name="Frati F."/>
            <person name="Nardi F."/>
        </authorList>
    </citation>
    <scope>NUCLEOTIDE SEQUENCE [LARGE SCALE GENOMIC DNA]</scope>
    <source>
        <strain evidence="13">DMR45628</strain>
    </source>
</reference>
<proteinExistence type="predicted"/>
<comment type="subcellular location">
    <subcellularLocation>
        <location evidence="1">Cytoplasmic vesicle</location>
        <location evidence="1">Autophagosome</location>
    </subcellularLocation>
</comment>
<evidence type="ECO:0000313" key="13">
    <source>
        <dbReference type="EMBL" id="KAK9729793.1"/>
    </source>
</evidence>
<evidence type="ECO:0000256" key="10">
    <source>
        <dbReference type="PROSITE-ProRule" id="PRU00103"/>
    </source>
</evidence>
<dbReference type="SUPFAM" id="SSF48371">
    <property type="entry name" value="ARM repeat"/>
    <property type="match status" value="1"/>
</dbReference>
<evidence type="ECO:0000256" key="9">
    <source>
        <dbReference type="ARBA" id="ARBA00022840"/>
    </source>
</evidence>
<dbReference type="InterPro" id="IPR008271">
    <property type="entry name" value="Ser/Thr_kinase_AS"/>
</dbReference>
<evidence type="ECO:0000256" key="11">
    <source>
        <dbReference type="PROSITE-ProRule" id="PRU00221"/>
    </source>
</evidence>
<evidence type="ECO:0000259" key="12">
    <source>
        <dbReference type="PROSITE" id="PS50011"/>
    </source>
</evidence>
<dbReference type="InterPro" id="IPR036322">
    <property type="entry name" value="WD40_repeat_dom_sf"/>
</dbReference>
<evidence type="ECO:0000256" key="2">
    <source>
        <dbReference type="ARBA" id="ARBA00012513"/>
    </source>
</evidence>
<keyword evidence="7" id="KW-0547">Nucleotide-binding</keyword>
<evidence type="ECO:0000256" key="6">
    <source>
        <dbReference type="ARBA" id="ARBA00022737"/>
    </source>
</evidence>
<evidence type="ECO:0000256" key="4">
    <source>
        <dbReference type="ARBA" id="ARBA00022574"/>
    </source>
</evidence>
<dbReference type="PROSITE" id="PS50011">
    <property type="entry name" value="PROTEIN_KINASE_DOM"/>
    <property type="match status" value="1"/>
</dbReference>
<evidence type="ECO:0000256" key="8">
    <source>
        <dbReference type="ARBA" id="ARBA00022777"/>
    </source>
</evidence>
<feature type="repeat" description="WD" evidence="11">
    <location>
        <begin position="1289"/>
        <end position="1322"/>
    </location>
</feature>
<keyword evidence="9" id="KW-0067">ATP-binding</keyword>
<dbReference type="PROSITE" id="PS50294">
    <property type="entry name" value="WD_REPEATS_REGION"/>
    <property type="match status" value="2"/>
</dbReference>
<feature type="repeat" description="WD" evidence="11">
    <location>
        <begin position="949"/>
        <end position="981"/>
    </location>
</feature>
<keyword evidence="8" id="KW-0418">Kinase</keyword>
<comment type="caution">
    <text evidence="13">The sequence shown here is derived from an EMBL/GenBank/DDBJ whole genome shotgun (WGS) entry which is preliminary data.</text>
</comment>
<feature type="repeat" description="HEAT" evidence="10">
    <location>
        <begin position="462"/>
        <end position="500"/>
    </location>
</feature>
<dbReference type="EMBL" id="JASPKY010000157">
    <property type="protein sequence ID" value="KAK9729793.1"/>
    <property type="molecule type" value="Genomic_DNA"/>
</dbReference>
<dbReference type="Gene3D" id="1.25.10.10">
    <property type="entry name" value="Leucine-rich Repeat Variant"/>
    <property type="match status" value="1"/>
</dbReference>
<dbReference type="SUPFAM" id="SSF50978">
    <property type="entry name" value="WD40 repeat-like"/>
    <property type="match status" value="1"/>
</dbReference>